<gene>
    <name evidence="4" type="ORF">B5M09_008327</name>
</gene>
<dbReference type="SMART" id="SM00174">
    <property type="entry name" value="RHO"/>
    <property type="match status" value="1"/>
</dbReference>
<dbReference type="SMART" id="SM00175">
    <property type="entry name" value="RAB"/>
    <property type="match status" value="1"/>
</dbReference>
<dbReference type="PROSITE" id="PS51421">
    <property type="entry name" value="RAS"/>
    <property type="match status" value="1"/>
</dbReference>
<dbReference type="AlphaFoldDB" id="A0A3R7WQ86"/>
<dbReference type="FunFam" id="3.40.50.300:FF:001447">
    <property type="entry name" value="Ras-related protein Rab-1B"/>
    <property type="match status" value="1"/>
</dbReference>
<evidence type="ECO:0000256" key="2">
    <source>
        <dbReference type="ARBA" id="ARBA00022741"/>
    </source>
</evidence>
<dbReference type="GO" id="GO:0005764">
    <property type="term" value="C:lysosome"/>
    <property type="evidence" value="ECO:0007669"/>
    <property type="project" value="TreeGrafter"/>
</dbReference>
<dbReference type="VEuPathDB" id="FungiDB:H257_17491"/>
<dbReference type="InterPro" id="IPR005225">
    <property type="entry name" value="Small_GTP-bd"/>
</dbReference>
<dbReference type="PROSITE" id="PS51419">
    <property type="entry name" value="RAB"/>
    <property type="match status" value="1"/>
</dbReference>
<comment type="caution">
    <text evidence="4">The sequence shown here is derived from an EMBL/GenBank/DDBJ whole genome shotgun (WGS) entry which is preliminary data.</text>
</comment>
<protein>
    <recommendedName>
        <fullName evidence="6">Ras-related protein Rab</fullName>
    </recommendedName>
</protein>
<dbReference type="PRINTS" id="PR00449">
    <property type="entry name" value="RASTRNSFRMNG"/>
</dbReference>
<evidence type="ECO:0000313" key="5">
    <source>
        <dbReference type="Proteomes" id="UP000284702"/>
    </source>
</evidence>
<keyword evidence="3" id="KW-0342">GTP-binding</keyword>
<dbReference type="NCBIfam" id="TIGR00231">
    <property type="entry name" value="small_GTP"/>
    <property type="match status" value="1"/>
</dbReference>
<dbReference type="GO" id="GO:0003924">
    <property type="term" value="F:GTPase activity"/>
    <property type="evidence" value="ECO:0007669"/>
    <property type="project" value="InterPro"/>
</dbReference>
<dbReference type="EMBL" id="MZMZ02001606">
    <property type="protein sequence ID" value="RQM28844.1"/>
    <property type="molecule type" value="Genomic_DNA"/>
</dbReference>
<dbReference type="GO" id="GO:0090385">
    <property type="term" value="P:phagosome-lysosome fusion"/>
    <property type="evidence" value="ECO:0007669"/>
    <property type="project" value="TreeGrafter"/>
</dbReference>
<reference evidence="4" key="1">
    <citation type="submission" date="2018-07" db="EMBL/GenBank/DDBJ databases">
        <title>Annotation of Aphanomyces astaci genome assembly.</title>
        <authorList>
            <person name="Studholme D.J."/>
        </authorList>
    </citation>
    <scope>NUCLEOTIDE SEQUENCE [LARGE SCALE GENOMIC DNA]</scope>
    <source>
        <strain evidence="4">Pc</strain>
    </source>
</reference>
<dbReference type="Gene3D" id="3.40.50.300">
    <property type="entry name" value="P-loop containing nucleotide triphosphate hydrolases"/>
    <property type="match status" value="1"/>
</dbReference>
<dbReference type="SUPFAM" id="SSF52540">
    <property type="entry name" value="P-loop containing nucleoside triphosphate hydrolases"/>
    <property type="match status" value="1"/>
</dbReference>
<organism evidence="4 5">
    <name type="scientific">Aphanomyces astaci</name>
    <name type="common">Crayfish plague agent</name>
    <dbReference type="NCBI Taxonomy" id="112090"/>
    <lineage>
        <taxon>Eukaryota</taxon>
        <taxon>Sar</taxon>
        <taxon>Stramenopiles</taxon>
        <taxon>Oomycota</taxon>
        <taxon>Saprolegniomycetes</taxon>
        <taxon>Saprolegniales</taxon>
        <taxon>Verrucalvaceae</taxon>
        <taxon>Aphanomyces</taxon>
    </lineage>
</organism>
<dbReference type="GO" id="GO:0005770">
    <property type="term" value="C:late endosome"/>
    <property type="evidence" value="ECO:0007669"/>
    <property type="project" value="TreeGrafter"/>
</dbReference>
<dbReference type="GO" id="GO:0045335">
    <property type="term" value="C:phagocytic vesicle"/>
    <property type="evidence" value="ECO:0007669"/>
    <property type="project" value="TreeGrafter"/>
</dbReference>
<keyword evidence="5" id="KW-1185">Reference proteome</keyword>
<evidence type="ECO:0000313" key="4">
    <source>
        <dbReference type="EMBL" id="RQM28844.1"/>
    </source>
</evidence>
<dbReference type="Proteomes" id="UP000284702">
    <property type="component" value="Unassembled WGS sequence"/>
</dbReference>
<keyword evidence="2" id="KW-0547">Nucleotide-binding</keyword>
<dbReference type="PANTHER" id="PTHR47981:SF39">
    <property type="entry name" value="RAS-RELATED PROTEIN RAB"/>
    <property type="match status" value="1"/>
</dbReference>
<proteinExistence type="inferred from homology"/>
<evidence type="ECO:0008006" key="6">
    <source>
        <dbReference type="Google" id="ProtNLM"/>
    </source>
</evidence>
<evidence type="ECO:0000256" key="1">
    <source>
        <dbReference type="ARBA" id="ARBA00006270"/>
    </source>
</evidence>
<dbReference type="PANTHER" id="PTHR47981">
    <property type="entry name" value="RAB FAMILY"/>
    <property type="match status" value="1"/>
</dbReference>
<dbReference type="Pfam" id="PF00071">
    <property type="entry name" value="Ras"/>
    <property type="match status" value="1"/>
</dbReference>
<name>A0A3R7WQ86_APHAT</name>
<sequence>MLPVGVRITQKKENAIRSESIMSNSTTNNGGRVEAAQDAVVKVLVLGDAATGKTSIIKRYVHNVFSEHHKTTIGVDFALKPVTVQNTTLRLQLWDIAGQEHFRALNRVYYKDALGALVVYDLSRQDTFESVVVLCAVEERNRYQSRVAQPQAADLAGEVDHEFMNDFCETNGFAGWFATSAKDNKNIDEANKALVAAVLQHRDIFEKKVDPRKDVFRATAADSASKQGNARSSYCCSSF</sequence>
<dbReference type="GO" id="GO:0008333">
    <property type="term" value="P:endosome to lysosome transport"/>
    <property type="evidence" value="ECO:0007669"/>
    <property type="project" value="TreeGrafter"/>
</dbReference>
<comment type="similarity">
    <text evidence="1">Belongs to the small GTPase superfamily. Rab family.</text>
</comment>
<accession>A0A3R7WQ86</accession>
<dbReference type="SMART" id="SM00173">
    <property type="entry name" value="RAS"/>
    <property type="match status" value="1"/>
</dbReference>
<evidence type="ECO:0000256" key="3">
    <source>
        <dbReference type="ARBA" id="ARBA00023134"/>
    </source>
</evidence>
<dbReference type="InterPro" id="IPR027417">
    <property type="entry name" value="P-loop_NTPase"/>
</dbReference>
<dbReference type="GO" id="GO:0005525">
    <property type="term" value="F:GTP binding"/>
    <property type="evidence" value="ECO:0007669"/>
    <property type="project" value="UniProtKB-KW"/>
</dbReference>
<dbReference type="InterPro" id="IPR001806">
    <property type="entry name" value="Small_GTPase"/>
</dbReference>